<reference evidence="3 4" key="1">
    <citation type="submission" date="2019-07" db="EMBL/GenBank/DDBJ databases">
        <title>The draft genome sequence of Aquimarina algiphila M91.</title>
        <authorList>
            <person name="Meng X."/>
        </authorList>
    </citation>
    <scope>NUCLEOTIDE SEQUENCE [LARGE SCALE GENOMIC DNA]</scope>
    <source>
        <strain evidence="3 4">M91</strain>
    </source>
</reference>
<dbReference type="CDD" id="cd03139">
    <property type="entry name" value="GATase1_PfpI_2"/>
    <property type="match status" value="1"/>
</dbReference>
<dbReference type="Pfam" id="PF01965">
    <property type="entry name" value="DJ-1_PfpI"/>
    <property type="match status" value="1"/>
</dbReference>
<keyword evidence="1" id="KW-0812">Transmembrane</keyword>
<dbReference type="Proteomes" id="UP000318833">
    <property type="component" value="Unassembled WGS sequence"/>
</dbReference>
<feature type="domain" description="DJ-1/PfpI" evidence="2">
    <location>
        <begin position="49"/>
        <end position="220"/>
    </location>
</feature>
<dbReference type="GO" id="GO:0006355">
    <property type="term" value="P:regulation of DNA-templated transcription"/>
    <property type="evidence" value="ECO:0007669"/>
    <property type="project" value="TreeGrafter"/>
</dbReference>
<protein>
    <submittedName>
        <fullName evidence="3">DJ-1/PfpI family protein</fullName>
    </submittedName>
</protein>
<name>A0A554VKC3_9FLAO</name>
<accession>A0A554VKC3</accession>
<dbReference type="InterPro" id="IPR002818">
    <property type="entry name" value="DJ-1/PfpI"/>
</dbReference>
<evidence type="ECO:0000259" key="2">
    <source>
        <dbReference type="Pfam" id="PF01965"/>
    </source>
</evidence>
<proteinExistence type="predicted"/>
<dbReference type="EMBL" id="VLNR01000022">
    <property type="protein sequence ID" value="TSE08487.1"/>
    <property type="molecule type" value="Genomic_DNA"/>
</dbReference>
<evidence type="ECO:0000313" key="4">
    <source>
        <dbReference type="Proteomes" id="UP000318833"/>
    </source>
</evidence>
<gene>
    <name evidence="3" type="ORF">FOF46_11995</name>
</gene>
<dbReference type="SUPFAM" id="SSF52317">
    <property type="entry name" value="Class I glutamine amidotransferase-like"/>
    <property type="match status" value="1"/>
</dbReference>
<dbReference type="OrthoDB" id="6382410at2"/>
<dbReference type="AlphaFoldDB" id="A0A554VKC3"/>
<keyword evidence="1" id="KW-0472">Membrane</keyword>
<feature type="transmembrane region" description="Helical" evidence="1">
    <location>
        <begin position="6"/>
        <end position="24"/>
    </location>
</feature>
<sequence>MQHTTLIILYSIIFIVNLITLNGFTQEMNHNALMDSITRSTKNETETQKIAVLIYQDVVLQDFAGPIEVFSKAKKLTKGKYEIFTIALDTSIIRTENNTIRLKPDYSIKDMPDANYLIIPGASMPVINTLVQNNTFTNFIADWNAKEKTKTVSICTGSYLLANTNALDHKKATTHYFVADDFSKQYPKIKLIKDVRFVDEGKLITSSGITSGIDAALHIVGKHSGEKIKQMISRALQYKFHEKEDWPIAPNGMKYRRKTKSMNH</sequence>
<dbReference type="PANTHER" id="PTHR43130:SF14">
    <property type="entry name" value="DJ-1_PFPI DOMAIN-CONTAINING PROTEIN"/>
    <property type="match status" value="1"/>
</dbReference>
<keyword evidence="4" id="KW-1185">Reference proteome</keyword>
<comment type="caution">
    <text evidence="3">The sequence shown here is derived from an EMBL/GenBank/DDBJ whole genome shotgun (WGS) entry which is preliminary data.</text>
</comment>
<evidence type="ECO:0000256" key="1">
    <source>
        <dbReference type="SAM" id="Phobius"/>
    </source>
</evidence>
<dbReference type="InterPro" id="IPR029062">
    <property type="entry name" value="Class_I_gatase-like"/>
</dbReference>
<dbReference type="PANTHER" id="PTHR43130">
    <property type="entry name" value="ARAC-FAMILY TRANSCRIPTIONAL REGULATOR"/>
    <property type="match status" value="1"/>
</dbReference>
<dbReference type="RefSeq" id="WP_143916611.1">
    <property type="nucleotide sequence ID" value="NZ_CANMIK010000024.1"/>
</dbReference>
<evidence type="ECO:0000313" key="3">
    <source>
        <dbReference type="EMBL" id="TSE08487.1"/>
    </source>
</evidence>
<dbReference type="InterPro" id="IPR052158">
    <property type="entry name" value="INH-QAR"/>
</dbReference>
<organism evidence="3 4">
    <name type="scientific">Aquimarina algiphila</name>
    <dbReference type="NCBI Taxonomy" id="2047982"/>
    <lineage>
        <taxon>Bacteria</taxon>
        <taxon>Pseudomonadati</taxon>
        <taxon>Bacteroidota</taxon>
        <taxon>Flavobacteriia</taxon>
        <taxon>Flavobacteriales</taxon>
        <taxon>Flavobacteriaceae</taxon>
        <taxon>Aquimarina</taxon>
    </lineage>
</organism>
<keyword evidence="1" id="KW-1133">Transmembrane helix</keyword>
<dbReference type="Gene3D" id="3.40.50.880">
    <property type="match status" value="1"/>
</dbReference>